<gene>
    <name evidence="2" type="ordered locus">CKL_3298</name>
</gene>
<evidence type="ECO:0000256" key="1">
    <source>
        <dbReference type="SAM" id="Coils"/>
    </source>
</evidence>
<evidence type="ECO:0008006" key="4">
    <source>
        <dbReference type="Google" id="ProtNLM"/>
    </source>
</evidence>
<dbReference type="eggNOG" id="ENOG50330BC">
    <property type="taxonomic scope" value="Bacteria"/>
</dbReference>
<proteinExistence type="predicted"/>
<name>A5N2F5_CLOK5</name>
<dbReference type="Proteomes" id="UP000002411">
    <property type="component" value="Chromosome"/>
</dbReference>
<dbReference type="EMBL" id="CP000673">
    <property type="protein sequence ID" value="EDK35301.1"/>
    <property type="molecule type" value="Genomic_DNA"/>
</dbReference>
<dbReference type="STRING" id="431943.CKL_3298"/>
<accession>A5N2F5</accession>
<dbReference type="KEGG" id="ckl:CKL_3298"/>
<dbReference type="AlphaFoldDB" id="A5N2F5"/>
<organism evidence="2 3">
    <name type="scientific">Clostridium kluyveri (strain ATCC 8527 / DSM 555 / NBRC 12016 / NCIMB 10680 / K1)</name>
    <dbReference type="NCBI Taxonomy" id="431943"/>
    <lineage>
        <taxon>Bacteria</taxon>
        <taxon>Bacillati</taxon>
        <taxon>Bacillota</taxon>
        <taxon>Clostridia</taxon>
        <taxon>Eubacteriales</taxon>
        <taxon>Clostridiaceae</taxon>
        <taxon>Clostridium</taxon>
    </lineage>
</organism>
<keyword evidence="1" id="KW-0175">Coiled coil</keyword>
<sequence>MSKLYEISERYKNIQVLLDNPELPNEEIKKALDNIGEEFDTKAENVAKVISSMNSDADGIKKEIERLQERKRVVENRVKGLKTYIYEQMQSTGKKKIKGILFTLAIQKNAPSVNVINEDVVPEQYKVPQPYKLDKKAILEALKQDIKIDGVEIKQGTSLRIR</sequence>
<keyword evidence="3" id="KW-1185">Reference proteome</keyword>
<dbReference type="HOGENOM" id="CLU_124446_1_0_9"/>
<feature type="coiled-coil region" evidence="1">
    <location>
        <begin position="50"/>
        <end position="84"/>
    </location>
</feature>
<evidence type="ECO:0000313" key="2">
    <source>
        <dbReference type="EMBL" id="EDK35301.1"/>
    </source>
</evidence>
<dbReference type="Pfam" id="PF05565">
    <property type="entry name" value="Sipho_Gp157"/>
    <property type="match status" value="1"/>
</dbReference>
<dbReference type="InterPro" id="IPR008840">
    <property type="entry name" value="Sipho_Gp157"/>
</dbReference>
<dbReference type="RefSeq" id="WP_012103633.1">
    <property type="nucleotide sequence ID" value="NC_009706.1"/>
</dbReference>
<evidence type="ECO:0000313" key="3">
    <source>
        <dbReference type="Proteomes" id="UP000002411"/>
    </source>
</evidence>
<protein>
    <recommendedName>
        <fullName evidence="4">Siphovirus Gp157 family protein</fullName>
    </recommendedName>
</protein>
<reference evidence="2 3" key="1">
    <citation type="journal article" date="2008" name="Proc. Natl. Acad. Sci. U.S.A.">
        <title>The genome of Clostridium kluyveri, a strict anaerobe with unique metabolic features.</title>
        <authorList>
            <person name="Seedorf H."/>
            <person name="Fricke W.F."/>
            <person name="Veith B."/>
            <person name="Brueggemann H."/>
            <person name="Liesegang H."/>
            <person name="Strittmatter A."/>
            <person name="Miethke M."/>
            <person name="Buckel W."/>
            <person name="Hinderberger J."/>
            <person name="Li F."/>
            <person name="Hagemeier C."/>
            <person name="Thauer R.K."/>
            <person name="Gottschalk G."/>
        </authorList>
    </citation>
    <scope>NUCLEOTIDE SEQUENCE [LARGE SCALE GENOMIC DNA]</scope>
    <source>
        <strain evidence="3">ATCC 8527 / DSM 555 / NCIMB 10680</strain>
    </source>
</reference>